<evidence type="ECO:0000256" key="4">
    <source>
        <dbReference type="ARBA" id="ARBA00023004"/>
    </source>
</evidence>
<comment type="caution">
    <text evidence="7">The sequence shown here is derived from an EMBL/GenBank/DDBJ whole genome shotgun (WGS) entry which is preliminary data.</text>
</comment>
<dbReference type="AlphaFoldDB" id="A0A2J7PTW8"/>
<keyword evidence="4 5" id="KW-0408">Iron</keyword>
<name>A0A2J7PTW8_9NEOP</name>
<proteinExistence type="predicted"/>
<evidence type="ECO:0000256" key="1">
    <source>
        <dbReference type="ARBA" id="ARBA00022723"/>
    </source>
</evidence>
<evidence type="ECO:0000256" key="3">
    <source>
        <dbReference type="ARBA" id="ARBA00023002"/>
    </source>
</evidence>
<dbReference type="GO" id="GO:0035515">
    <property type="term" value="F:oxidative RNA demethylase activity"/>
    <property type="evidence" value="ECO:0007669"/>
    <property type="project" value="TreeGrafter"/>
</dbReference>
<feature type="domain" description="Alpha-ketoglutarate-dependent dioxygenase AlkB-like" evidence="6">
    <location>
        <begin position="89"/>
        <end position="340"/>
    </location>
</feature>
<dbReference type="Gene3D" id="2.60.120.590">
    <property type="entry name" value="Alpha-ketoglutarate-dependent dioxygenase AlkB-like"/>
    <property type="match status" value="1"/>
</dbReference>
<gene>
    <name evidence="7" type="primary">Alkbh1</name>
    <name evidence="7" type="ORF">B7P43_G14762</name>
</gene>
<dbReference type="GO" id="GO:0035513">
    <property type="term" value="P:oxidative RNA demethylation"/>
    <property type="evidence" value="ECO:0007669"/>
    <property type="project" value="TreeGrafter"/>
</dbReference>
<accession>A0A2J7PTW8</accession>
<keyword evidence="1 5" id="KW-0479">Metal-binding</keyword>
<dbReference type="PANTHER" id="PTHR16557:SF2">
    <property type="entry name" value="NUCLEIC ACID DIOXYGENASE ALKBH1"/>
    <property type="match status" value="1"/>
</dbReference>
<dbReference type="EMBL" id="NEVH01021221">
    <property type="protein sequence ID" value="PNF19764.1"/>
    <property type="molecule type" value="Genomic_DNA"/>
</dbReference>
<dbReference type="InterPro" id="IPR037151">
    <property type="entry name" value="AlkB-like_sf"/>
</dbReference>
<keyword evidence="8" id="KW-1185">Reference proteome</keyword>
<dbReference type="InterPro" id="IPR027450">
    <property type="entry name" value="AlkB-like"/>
</dbReference>
<dbReference type="SUPFAM" id="SSF51197">
    <property type="entry name" value="Clavaminate synthase-like"/>
    <property type="match status" value="1"/>
</dbReference>
<dbReference type="GO" id="GO:0008198">
    <property type="term" value="F:ferrous iron binding"/>
    <property type="evidence" value="ECO:0007669"/>
    <property type="project" value="TreeGrafter"/>
</dbReference>
<evidence type="ECO:0000313" key="8">
    <source>
        <dbReference type="Proteomes" id="UP000235965"/>
    </source>
</evidence>
<comment type="cofactor">
    <cofactor evidence="5">
        <name>Fe(2+)</name>
        <dbReference type="ChEBI" id="CHEBI:29033"/>
    </cofactor>
    <text evidence="5">Binds 1 Fe(2+) ion per subunit.</text>
</comment>
<dbReference type="GO" id="GO:0005634">
    <property type="term" value="C:nucleus"/>
    <property type="evidence" value="ECO:0007669"/>
    <property type="project" value="TreeGrafter"/>
</dbReference>
<dbReference type="Pfam" id="PF13532">
    <property type="entry name" value="2OG-FeII_Oxy_2"/>
    <property type="match status" value="1"/>
</dbReference>
<dbReference type="OrthoDB" id="6614653at2759"/>
<reference evidence="7 8" key="1">
    <citation type="submission" date="2017-12" db="EMBL/GenBank/DDBJ databases">
        <title>Hemimetabolous genomes reveal molecular basis of termite eusociality.</title>
        <authorList>
            <person name="Harrison M.C."/>
            <person name="Jongepier E."/>
            <person name="Robertson H.M."/>
            <person name="Arning N."/>
            <person name="Bitard-Feildel T."/>
            <person name="Chao H."/>
            <person name="Childers C.P."/>
            <person name="Dinh H."/>
            <person name="Doddapaneni H."/>
            <person name="Dugan S."/>
            <person name="Gowin J."/>
            <person name="Greiner C."/>
            <person name="Han Y."/>
            <person name="Hu H."/>
            <person name="Hughes D.S.T."/>
            <person name="Huylmans A.-K."/>
            <person name="Kemena C."/>
            <person name="Kremer L.P.M."/>
            <person name="Lee S.L."/>
            <person name="Lopez-Ezquerra A."/>
            <person name="Mallet L."/>
            <person name="Monroy-Kuhn J.M."/>
            <person name="Moser A."/>
            <person name="Murali S.C."/>
            <person name="Muzny D.M."/>
            <person name="Otani S."/>
            <person name="Piulachs M.-D."/>
            <person name="Poelchau M."/>
            <person name="Qu J."/>
            <person name="Schaub F."/>
            <person name="Wada-Katsumata A."/>
            <person name="Worley K.C."/>
            <person name="Xie Q."/>
            <person name="Ylla G."/>
            <person name="Poulsen M."/>
            <person name="Gibbs R.A."/>
            <person name="Schal C."/>
            <person name="Richards S."/>
            <person name="Belles X."/>
            <person name="Korb J."/>
            <person name="Bornberg-Bauer E."/>
        </authorList>
    </citation>
    <scope>NUCLEOTIDE SEQUENCE [LARGE SCALE GENOMIC DNA]</scope>
    <source>
        <tissue evidence="7">Whole body</tissue>
    </source>
</reference>
<feature type="binding site" evidence="5">
    <location>
        <position position="195"/>
    </location>
    <ligand>
        <name>Fe cation</name>
        <dbReference type="ChEBI" id="CHEBI:24875"/>
        <note>catalytic</note>
    </ligand>
</feature>
<feature type="binding site" evidence="5">
    <location>
        <position position="251"/>
    </location>
    <ligand>
        <name>Fe cation</name>
        <dbReference type="ChEBI" id="CHEBI:24875"/>
        <note>catalytic</note>
    </ligand>
</feature>
<dbReference type="PANTHER" id="PTHR16557">
    <property type="entry name" value="ALKYLATED DNA REPAIR PROTEIN ALKB-RELATED"/>
    <property type="match status" value="1"/>
</dbReference>
<protein>
    <submittedName>
        <fullName evidence="7">Nucleic acid dioxygenase ALKBH1</fullName>
    </submittedName>
</protein>
<evidence type="ECO:0000256" key="2">
    <source>
        <dbReference type="ARBA" id="ARBA00022964"/>
    </source>
</evidence>
<dbReference type="GO" id="GO:0005737">
    <property type="term" value="C:cytoplasm"/>
    <property type="evidence" value="ECO:0007669"/>
    <property type="project" value="TreeGrafter"/>
</dbReference>
<dbReference type="InParanoid" id="A0A2J7PTW8"/>
<evidence type="ECO:0000313" key="7">
    <source>
        <dbReference type="EMBL" id="PNF19764.1"/>
    </source>
</evidence>
<evidence type="ECO:0000256" key="5">
    <source>
        <dbReference type="PIRSR" id="PIRSR604574-2"/>
    </source>
</evidence>
<dbReference type="InterPro" id="IPR004574">
    <property type="entry name" value="Alkb"/>
</dbReference>
<feature type="binding site" evidence="5">
    <location>
        <position position="197"/>
    </location>
    <ligand>
        <name>Fe cation</name>
        <dbReference type="ChEBI" id="CHEBI:24875"/>
        <note>catalytic</note>
    </ligand>
</feature>
<keyword evidence="2 7" id="KW-0223">Dioxygenase</keyword>
<dbReference type="Proteomes" id="UP000235965">
    <property type="component" value="Unassembled WGS sequence"/>
</dbReference>
<dbReference type="GO" id="GO:0035516">
    <property type="term" value="F:broad specificity oxidative DNA demethylase activity"/>
    <property type="evidence" value="ECO:0007669"/>
    <property type="project" value="TreeGrafter"/>
</dbReference>
<keyword evidence="3" id="KW-0560">Oxidoreductase</keyword>
<dbReference type="STRING" id="105785.A0A2J7PTW8"/>
<evidence type="ECO:0000259" key="6">
    <source>
        <dbReference type="Pfam" id="PF13532"/>
    </source>
</evidence>
<dbReference type="FunCoup" id="A0A2J7PTW8">
    <property type="interactions" value="2280"/>
</dbReference>
<sequence length="354" mass="40727">MFKHDFKFYKRRRPPPDLSGVLDLSKDFCSSAVIARRINQTCDDMIRDGHWGLKPVDEWRMYELTDRQGLLFIPNPFTALGQRYWVCRCLKDFTCKPQKLNLDAHGDLQDGQKWWDTCMKDTERGKSLLQKLRWVTLGYHHNWDTKLYSEDSRGPFPEDLAVLCQYIARVVGLNDFSAEAAIVNYYHMDSTLAGHTDHSELNKEAPLFSFSFGQSALFLLGGLSVDEKPAAMFIHSGDIIIMSGVSRLCYHGIPRILSMDKTPWNAVDSRAGCIQRECCDDSVVCDTEDYGSARRCRKETNSTFYPSCFSSEIIHSCTESYFWEPFGNYLRTSRINMNVRQVLQPAMKSLPQQL</sequence>
<organism evidence="7 8">
    <name type="scientific">Cryptotermes secundus</name>
    <dbReference type="NCBI Taxonomy" id="105785"/>
    <lineage>
        <taxon>Eukaryota</taxon>
        <taxon>Metazoa</taxon>
        <taxon>Ecdysozoa</taxon>
        <taxon>Arthropoda</taxon>
        <taxon>Hexapoda</taxon>
        <taxon>Insecta</taxon>
        <taxon>Pterygota</taxon>
        <taxon>Neoptera</taxon>
        <taxon>Polyneoptera</taxon>
        <taxon>Dictyoptera</taxon>
        <taxon>Blattodea</taxon>
        <taxon>Blattoidea</taxon>
        <taxon>Termitoidae</taxon>
        <taxon>Kalotermitidae</taxon>
        <taxon>Cryptotermitinae</taxon>
        <taxon>Cryptotermes</taxon>
    </lineage>
</organism>